<feature type="region of interest" description="Disordered" evidence="1">
    <location>
        <begin position="48"/>
        <end position="103"/>
    </location>
</feature>
<feature type="compositionally biased region" description="Acidic residues" evidence="1">
    <location>
        <begin position="58"/>
        <end position="72"/>
    </location>
</feature>
<evidence type="ECO:0000313" key="2">
    <source>
        <dbReference type="EMBL" id="QOU21846.1"/>
    </source>
</evidence>
<reference evidence="2" key="2">
    <citation type="journal article" name="BMC Genomics">
        <title>New genome assemblies reveal patterns of domestication and adaptation across Brettanomyces (Dekkera) species.</title>
        <authorList>
            <person name="Roach M.J."/>
            <person name="Borneman A.R."/>
        </authorList>
    </citation>
    <scope>NUCLEOTIDE SEQUENCE</scope>
    <source>
        <strain evidence="2">UCD 2041</strain>
    </source>
</reference>
<dbReference type="KEGG" id="bbrx:BRETT_002010"/>
<dbReference type="Proteomes" id="UP000663131">
    <property type="component" value="Chromosome 9"/>
</dbReference>
<protein>
    <submittedName>
        <fullName evidence="2">Uncharacterized protein</fullName>
    </submittedName>
</protein>
<reference evidence="2" key="1">
    <citation type="submission" date="2020-10" db="EMBL/GenBank/DDBJ databases">
        <authorList>
            <person name="Palmer J.M."/>
        </authorList>
    </citation>
    <scope>NUCLEOTIDE SEQUENCE</scope>
    <source>
        <strain evidence="2">UCD 2041</strain>
    </source>
</reference>
<accession>A0A871R9A9</accession>
<dbReference type="EMBL" id="CP063137">
    <property type="protein sequence ID" value="QOU21846.1"/>
    <property type="molecule type" value="Genomic_DNA"/>
</dbReference>
<evidence type="ECO:0000256" key="1">
    <source>
        <dbReference type="SAM" id="MobiDB-lite"/>
    </source>
</evidence>
<dbReference type="AlphaFoldDB" id="A0A871R9A9"/>
<evidence type="ECO:0000313" key="3">
    <source>
        <dbReference type="Proteomes" id="UP000663131"/>
    </source>
</evidence>
<sequence>MPQNKKNLPIIVKFKRQSQTVFVTATPRETFGVLVTRLVDTINKTGGLKLENEPIGLDNEDDDGNEDAELPEIDIPKPSFETASSDEEQQNSDEKDTDAGNVQLDAEKLKFALPRDPSDIYQGGFEDMDCKTSDKMSNLALTDYSVIAFALKDEDFRICQPTIDEDEDGE</sequence>
<proteinExistence type="predicted"/>
<organism evidence="2 3">
    <name type="scientific">Dekkera bruxellensis</name>
    <name type="common">Brettanomyces custersii</name>
    <dbReference type="NCBI Taxonomy" id="5007"/>
    <lineage>
        <taxon>Eukaryota</taxon>
        <taxon>Fungi</taxon>
        <taxon>Dikarya</taxon>
        <taxon>Ascomycota</taxon>
        <taxon>Saccharomycotina</taxon>
        <taxon>Pichiomycetes</taxon>
        <taxon>Pichiales</taxon>
        <taxon>Pichiaceae</taxon>
        <taxon>Brettanomyces</taxon>
    </lineage>
</organism>
<dbReference type="OrthoDB" id="3990324at2759"/>
<dbReference type="GeneID" id="64573934"/>
<dbReference type="RefSeq" id="XP_041138339.1">
    <property type="nucleotide sequence ID" value="XM_041280548.1"/>
</dbReference>
<name>A0A871R9A9_DEKBR</name>
<gene>
    <name evidence="2" type="ORF">BRETT_002010</name>
</gene>